<dbReference type="STRING" id="1399860.A0A2C5Y0H3"/>
<keyword evidence="1" id="KW-0812">Transmembrane</keyword>
<feature type="transmembrane region" description="Helical" evidence="1">
    <location>
        <begin position="1621"/>
        <end position="1641"/>
    </location>
</feature>
<comment type="caution">
    <text evidence="2">The sequence shown here is derived from an EMBL/GenBank/DDBJ whole genome shotgun (WGS) entry which is preliminary data.</text>
</comment>
<keyword evidence="1" id="KW-1133">Transmembrane helix</keyword>
<dbReference type="Proteomes" id="UP000226192">
    <property type="component" value="Unassembled WGS sequence"/>
</dbReference>
<accession>A0A2C5Y0H3</accession>
<feature type="transmembrane region" description="Helical" evidence="1">
    <location>
        <begin position="1557"/>
        <end position="1575"/>
    </location>
</feature>
<organism evidence="2 3">
    <name type="scientific">Ophiocordyceps australis</name>
    <dbReference type="NCBI Taxonomy" id="1399860"/>
    <lineage>
        <taxon>Eukaryota</taxon>
        <taxon>Fungi</taxon>
        <taxon>Dikarya</taxon>
        <taxon>Ascomycota</taxon>
        <taxon>Pezizomycotina</taxon>
        <taxon>Sordariomycetes</taxon>
        <taxon>Hypocreomycetidae</taxon>
        <taxon>Hypocreales</taxon>
        <taxon>Ophiocordycipitaceae</taxon>
        <taxon>Ophiocordyceps</taxon>
    </lineage>
</organism>
<keyword evidence="3" id="KW-1185">Reference proteome</keyword>
<feature type="transmembrane region" description="Helical" evidence="1">
    <location>
        <begin position="1587"/>
        <end position="1609"/>
    </location>
</feature>
<sequence>MDATDSWLSHSKYGYDFVVSTTEASLNSDLKAYFLEGKLPVKTLCFMVDRATGTPSEMISLEELKRRANNADPFQIPHGTSHSDQGVSDLTKAGFMAGVRLQIGIPEGVMPRALPPVVVLGSSASNVTLNLMCRQAYLVVNTPANGWGGPGSWDVYQPTRHEPWIIETRVNLVVKDLDDRLDTPYLNSHPEAKRQLRSKLQNMSSSAFSLQQLLYDVSNASLQSVPKFSGVPPKSHEASVLQQAFVDTWSDMAKNQGLPLVAVTAVSQTRDPSQLQLTAFERQVSQVKDAQGIVIRKPSVLQQSCSTLDYLCAANFNALPGTSSFNWNWVLPKEVNDKSGVIAINRQAIGRYLCDQLVPMIMRSCIKPECWARAWAGGSAEYKVTLHSGQTPNKAEVTPEGDKVVHIEYETEDEDSSKHGATYAKVKVRPRYTCDVKFVGETVEIKQQLTVYCVIFWDATWDGFNIFDNIRTDTYHFVVDSYGGLQMTNTSHDLKDQSQSGNLDFLSNAFTNVDSTLNDFKRQIKPIISPRFGEVPINKLQSFVFPGGRVFSFSHARFSKHQDLICDITYVSFNDGWRMVQKAASEAVVTHSLTLKSELMQNYVQGQIATPTSRFQALQTADGHSLLFALDSATVLHVIVEQSSSCKTGWSVTDLTSALIADRFGGDASISLFAVGQSAVDCSIGMIVVVRAGGTDHVFLSLCNSSSSLEWTAKPGWRPVPFDAATERPKTIAVSGVMFAETDEAVQYVIVDIDRLGSQSPAKKITRYYIDPERSTGTLWVKHDVPVDIESGDYQSCVGRLAPGWTDGVFTLGRAGREAQLVYVPVINVFGLGPPQPLRLHLPNDEGGERSHEIPSAMAAARNLDGRSPLTDLYVVGGSTLYRLAAEASPLEFHAVARSDFLSGTDTLLAMAHNGITTIWGKNASNQVYYLSCPHGQLDMPGSWSAPVPILCGIEKISAYINRADGGNTIFASGGGKLQRISQASNTAAKVWRTQEIVLDAPPRQQSLAFKSYTTLVHVTGDNDLPASNVMLDIKTDSCTPVYINGLYYLLGPKPVKVKTDSTGSLSIVEATTNLNSATYTVSVDGAANGAEISPMSKSLDKITALNSHGKLRGASFPAETVAGGIVGKPKQKPLVPSSASDKDVQAVAEHLKKMDHIFQKARAAPKDAPERLDVVPATLFYASPRVYESPGDQVALAPGDLFSWLKSGVEALFKLVYDAASDAWHFVASIAGKVYRAILDTFDAIAGALEWVFNEIKTAIVDLIHYIEFLFEWDDIRRTKNVLYNIVDLYVRHQIDSIPDVKDAFDQHIDDAEALLKNWGGMADTSSLGEVMSKPAHGSAANPTKDHTPASQLLVHHLHSNAQNLTILEDNPIADVAEELIYSLLDALSREGLVVEGVFKDLKDLAMQFASLSVGEVMRKLTVILLGGVLSSTRVVVDALFNVLHHTASSGAAILTTKIHIPIISDILNAIGVPDISILDLFTWIVGVGYTVIYKLAEGKAPFPDDELSRGLVSAKSWRELEGLFHGPVPNGKAPGALHSDPLAAMSKETFQTVSVATHASAAFIIISANFLNIFEAEAQSGDNDFSLLCTGLGIVGAAFQGGANILVPRAGLRNPTVRGLSITTTVLVFAAKVVFSGFAQRSFAKWGGKFSSLTVSDGRSVGAVVNAFLVIPAIIVTGYHFYELDETEVGADRSAGIVGEVTNLTQYISRVAYAAAVNDKEPESRQVFIGIMAASNVAAAGLQIAEAAIH</sequence>
<reference evidence="2 3" key="1">
    <citation type="submission" date="2017-06" db="EMBL/GenBank/DDBJ databases">
        <title>Ant-infecting Ophiocordyceps genomes reveal a high diversity of potential behavioral manipulation genes and a possible major role for enterotoxins.</title>
        <authorList>
            <person name="De Bekker C."/>
            <person name="Evans H.C."/>
            <person name="Brachmann A."/>
            <person name="Hughes D.P."/>
        </authorList>
    </citation>
    <scope>NUCLEOTIDE SEQUENCE [LARGE SCALE GENOMIC DNA]</scope>
    <source>
        <strain evidence="2 3">Map64</strain>
    </source>
</reference>
<gene>
    <name evidence="2" type="ORF">CDD81_7381</name>
</gene>
<feature type="transmembrane region" description="Helical" evidence="1">
    <location>
        <begin position="1662"/>
        <end position="1684"/>
    </location>
</feature>
<keyword evidence="1" id="KW-0472">Membrane</keyword>
<proteinExistence type="predicted"/>
<evidence type="ECO:0000313" key="3">
    <source>
        <dbReference type="Proteomes" id="UP000226192"/>
    </source>
</evidence>
<protein>
    <submittedName>
        <fullName evidence="2">Uncharacterized protein</fullName>
    </submittedName>
</protein>
<dbReference type="OrthoDB" id="3235083at2759"/>
<feature type="transmembrane region" description="Helical" evidence="1">
    <location>
        <begin position="1729"/>
        <end position="1751"/>
    </location>
</feature>
<name>A0A2C5Y0H3_9HYPO</name>
<dbReference type="EMBL" id="NJET01000079">
    <property type="protein sequence ID" value="PHH62187.1"/>
    <property type="molecule type" value="Genomic_DNA"/>
</dbReference>
<evidence type="ECO:0000313" key="2">
    <source>
        <dbReference type="EMBL" id="PHH62187.1"/>
    </source>
</evidence>
<evidence type="ECO:0000256" key="1">
    <source>
        <dbReference type="SAM" id="Phobius"/>
    </source>
</evidence>